<dbReference type="Proteomes" id="UP000789920">
    <property type="component" value="Unassembled WGS sequence"/>
</dbReference>
<accession>A0ACA9SZI8</accession>
<keyword evidence="2" id="KW-1185">Reference proteome</keyword>
<name>A0ACA9SZI8_9GLOM</name>
<evidence type="ECO:0000313" key="1">
    <source>
        <dbReference type="EMBL" id="CAG8851755.1"/>
    </source>
</evidence>
<dbReference type="EMBL" id="CAJVQC010177907">
    <property type="protein sequence ID" value="CAG8851755.1"/>
    <property type="molecule type" value="Genomic_DNA"/>
</dbReference>
<reference evidence="1" key="1">
    <citation type="submission" date="2021-06" db="EMBL/GenBank/DDBJ databases">
        <authorList>
            <person name="Kallberg Y."/>
            <person name="Tangrot J."/>
            <person name="Rosling A."/>
        </authorList>
    </citation>
    <scope>NUCLEOTIDE SEQUENCE</scope>
    <source>
        <strain evidence="1">MA461A</strain>
    </source>
</reference>
<gene>
    <name evidence="1" type="ORF">RPERSI_LOCUS36725</name>
</gene>
<comment type="caution">
    <text evidence="1">The sequence shown here is derived from an EMBL/GenBank/DDBJ whole genome shotgun (WGS) entry which is preliminary data.</text>
</comment>
<proteinExistence type="predicted"/>
<evidence type="ECO:0000313" key="2">
    <source>
        <dbReference type="Proteomes" id="UP000789920"/>
    </source>
</evidence>
<organism evidence="1 2">
    <name type="scientific">Racocetra persica</name>
    <dbReference type="NCBI Taxonomy" id="160502"/>
    <lineage>
        <taxon>Eukaryota</taxon>
        <taxon>Fungi</taxon>
        <taxon>Fungi incertae sedis</taxon>
        <taxon>Mucoromycota</taxon>
        <taxon>Glomeromycotina</taxon>
        <taxon>Glomeromycetes</taxon>
        <taxon>Diversisporales</taxon>
        <taxon>Gigasporaceae</taxon>
        <taxon>Racocetra</taxon>
    </lineage>
</organism>
<feature type="non-terminal residue" evidence="1">
    <location>
        <position position="78"/>
    </location>
</feature>
<protein>
    <submittedName>
        <fullName evidence="1">33922_t:CDS:1</fullName>
    </submittedName>
</protein>
<sequence length="78" mass="8888">NTWQQEYNPIPRIQAPWYKDLDSTITIEELHIAIKEAPSNKATGPQNISNKMLKHLDATALSLLFNIFNACLNLQQIP</sequence>
<feature type="non-terminal residue" evidence="1">
    <location>
        <position position="1"/>
    </location>
</feature>